<name>A0ABP7XEE9_9FLAO</name>
<reference evidence="2" key="1">
    <citation type="journal article" date="2019" name="Int. J. Syst. Evol. Microbiol.">
        <title>The Global Catalogue of Microorganisms (GCM) 10K type strain sequencing project: providing services to taxonomists for standard genome sequencing and annotation.</title>
        <authorList>
            <consortium name="The Broad Institute Genomics Platform"/>
            <consortium name="The Broad Institute Genome Sequencing Center for Infectious Disease"/>
            <person name="Wu L."/>
            <person name="Ma J."/>
        </authorList>
    </citation>
    <scope>NUCLEOTIDE SEQUENCE [LARGE SCALE GENOMIC DNA]</scope>
    <source>
        <strain evidence="2">JCM 17106</strain>
    </source>
</reference>
<evidence type="ECO:0008006" key="3">
    <source>
        <dbReference type="Google" id="ProtNLM"/>
    </source>
</evidence>
<organism evidence="1 2">
    <name type="scientific">Aquimarina addita</name>
    <dbReference type="NCBI Taxonomy" id="870485"/>
    <lineage>
        <taxon>Bacteria</taxon>
        <taxon>Pseudomonadati</taxon>
        <taxon>Bacteroidota</taxon>
        <taxon>Flavobacteriia</taxon>
        <taxon>Flavobacteriales</taxon>
        <taxon>Flavobacteriaceae</taxon>
        <taxon>Aquimarina</taxon>
    </lineage>
</organism>
<dbReference type="RefSeq" id="WP_344925690.1">
    <property type="nucleotide sequence ID" value="NZ_BAABCW010000003.1"/>
</dbReference>
<keyword evidence="2" id="KW-1185">Reference proteome</keyword>
<accession>A0ABP7XEE9</accession>
<evidence type="ECO:0000313" key="1">
    <source>
        <dbReference type="EMBL" id="GAA4113496.1"/>
    </source>
</evidence>
<comment type="caution">
    <text evidence="1">The sequence shown here is derived from an EMBL/GenBank/DDBJ whole genome shotgun (WGS) entry which is preliminary data.</text>
</comment>
<sequence length="86" mass="10275">MSKENKIFVSCEDANHFCDKNQYKEASFWEKVRLNIHLIYCKACRKYSKNNNTLTRLINDPKVIRMDAAIKTDMKKQLKEKMSEQQ</sequence>
<gene>
    <name evidence="1" type="ORF">GCM10022393_12530</name>
</gene>
<dbReference type="EMBL" id="BAABCW010000003">
    <property type="protein sequence ID" value="GAA4113496.1"/>
    <property type="molecule type" value="Genomic_DNA"/>
</dbReference>
<dbReference type="Proteomes" id="UP001500459">
    <property type="component" value="Unassembled WGS sequence"/>
</dbReference>
<proteinExistence type="predicted"/>
<evidence type="ECO:0000313" key="2">
    <source>
        <dbReference type="Proteomes" id="UP001500459"/>
    </source>
</evidence>
<protein>
    <recommendedName>
        <fullName evidence="3">Glycine dehydrogenase</fullName>
    </recommendedName>
</protein>